<evidence type="ECO:0000313" key="2">
    <source>
        <dbReference type="Proteomes" id="UP000632766"/>
    </source>
</evidence>
<protein>
    <submittedName>
        <fullName evidence="1">Uncharacterized protein</fullName>
    </submittedName>
</protein>
<name>A0A8J7HUP9_9NOST</name>
<reference evidence="1 2" key="1">
    <citation type="journal article" date="2021" name="Int. J. Syst. Evol. Microbiol.">
        <title>Amazonocrinis nigriterrae gen. nov., sp. nov., Atlanticothrix silvestris gen. nov., sp. nov. and Dendronalium phyllosphericum gen. nov., sp. nov., nostocacean cyanobacteria from Brazilian environments.</title>
        <authorList>
            <person name="Alvarenga D.O."/>
            <person name="Andreote A.P.D."/>
            <person name="Branco L.H.Z."/>
            <person name="Delbaje E."/>
            <person name="Cruz R.B."/>
            <person name="Varani A.M."/>
            <person name="Fiore M.F."/>
        </authorList>
    </citation>
    <scope>NUCLEOTIDE SEQUENCE [LARGE SCALE GENOMIC DNA]</scope>
    <source>
        <strain evidence="1 2">CENA67</strain>
    </source>
</reference>
<accession>A0A8J7HUP9</accession>
<dbReference type="EMBL" id="JAECZC010000046">
    <property type="protein sequence ID" value="MBH8564555.1"/>
    <property type="molecule type" value="Genomic_DNA"/>
</dbReference>
<organism evidence="1 2">
    <name type="scientific">Amazonocrinis nigriterrae CENA67</name>
    <dbReference type="NCBI Taxonomy" id="2794033"/>
    <lineage>
        <taxon>Bacteria</taxon>
        <taxon>Bacillati</taxon>
        <taxon>Cyanobacteriota</taxon>
        <taxon>Cyanophyceae</taxon>
        <taxon>Nostocales</taxon>
        <taxon>Nostocaceae</taxon>
        <taxon>Amazonocrinis</taxon>
        <taxon>Amazonocrinis nigriterrae</taxon>
    </lineage>
</organism>
<dbReference type="RefSeq" id="WP_198126388.1">
    <property type="nucleotide sequence ID" value="NZ_JAECZC010000046.1"/>
</dbReference>
<dbReference type="Proteomes" id="UP000632766">
    <property type="component" value="Unassembled WGS sequence"/>
</dbReference>
<comment type="caution">
    <text evidence="1">The sequence shown here is derived from an EMBL/GenBank/DDBJ whole genome shotgun (WGS) entry which is preliminary data.</text>
</comment>
<sequence>MLLTNLKSLVTSDSSDFVKEKLLLRESQNRTLKADVEKILSYQAWIKAKTQDTFDSTRILGIVAAGKGAENYLPYTIPKIIKQISETGMLGDIIIGLNNGFECPTVIDRFTALSNVEVIHLYTENKSANNVPAQIFDNFLCENQPYCLSNMGYSHKQHRIFIVHQKKGAYAAGKIRVLGDIYGSLLLSSINNGWIPPEIMFTFDAESQFLVERNYPFVEPDSNGLKLIINELDKNSKIDILSTRNRFAVYQKALVDGIEALLPNFSQEIPPIQLFIDLCHGRYSGYQWMQGGGTFGKTDALVSLLVVISQTYPGSKIEDTQLSILAKYAGFVCEVFLDVVSTNRTPDMMDITMDEQPKKGWIEQMARWIAGVYALELCYGKHNIQTMVSRKIPLSIWIKPIKFLQMLKGKDEIRLDTVLQKVKILAIAFVVFQNLKKRSIDQPDILQGNEAKAHW</sequence>
<keyword evidence="2" id="KW-1185">Reference proteome</keyword>
<proteinExistence type="predicted"/>
<evidence type="ECO:0000313" key="1">
    <source>
        <dbReference type="EMBL" id="MBH8564555.1"/>
    </source>
</evidence>
<gene>
    <name evidence="1" type="ORF">I8748_20605</name>
</gene>
<dbReference type="AlphaFoldDB" id="A0A8J7HUP9"/>